<evidence type="ECO:0000256" key="2">
    <source>
        <dbReference type="SAM" id="MobiDB-lite"/>
    </source>
</evidence>
<dbReference type="Proteomes" id="UP000654370">
    <property type="component" value="Unassembled WGS sequence"/>
</dbReference>
<keyword evidence="1" id="KW-0175">Coiled coil</keyword>
<feature type="compositionally biased region" description="Polar residues" evidence="2">
    <location>
        <begin position="395"/>
        <end position="416"/>
    </location>
</feature>
<dbReference type="AlphaFoldDB" id="A0A8H7Q345"/>
<protein>
    <submittedName>
        <fullName evidence="3">Uncharacterized protein</fullName>
    </submittedName>
</protein>
<organism evidence="3 4">
    <name type="scientific">Mortierella isabellina</name>
    <name type="common">Filamentous fungus</name>
    <name type="synonym">Umbelopsis isabellina</name>
    <dbReference type="NCBI Taxonomy" id="91625"/>
    <lineage>
        <taxon>Eukaryota</taxon>
        <taxon>Fungi</taxon>
        <taxon>Fungi incertae sedis</taxon>
        <taxon>Mucoromycota</taxon>
        <taxon>Mucoromycotina</taxon>
        <taxon>Umbelopsidomycetes</taxon>
        <taxon>Umbelopsidales</taxon>
        <taxon>Umbelopsidaceae</taxon>
        <taxon>Umbelopsis</taxon>
    </lineage>
</organism>
<evidence type="ECO:0000313" key="3">
    <source>
        <dbReference type="EMBL" id="KAG2185072.1"/>
    </source>
</evidence>
<feature type="region of interest" description="Disordered" evidence="2">
    <location>
        <begin position="331"/>
        <end position="357"/>
    </location>
</feature>
<dbReference type="EMBL" id="JAEPQZ010000002">
    <property type="protein sequence ID" value="KAG2185072.1"/>
    <property type="molecule type" value="Genomic_DNA"/>
</dbReference>
<feature type="coiled-coil region" evidence="1">
    <location>
        <begin position="75"/>
        <end position="231"/>
    </location>
</feature>
<keyword evidence="4" id="KW-1185">Reference proteome</keyword>
<evidence type="ECO:0000256" key="1">
    <source>
        <dbReference type="SAM" id="Coils"/>
    </source>
</evidence>
<feature type="compositionally biased region" description="Polar residues" evidence="2">
    <location>
        <begin position="643"/>
        <end position="654"/>
    </location>
</feature>
<feature type="region of interest" description="Disordered" evidence="2">
    <location>
        <begin position="628"/>
        <end position="655"/>
    </location>
</feature>
<dbReference type="OrthoDB" id="4088568at2759"/>
<proteinExistence type="predicted"/>
<name>A0A8H7Q345_MORIS</name>
<reference evidence="3" key="1">
    <citation type="submission" date="2020-12" db="EMBL/GenBank/DDBJ databases">
        <title>Metabolic potential, ecology and presence of endohyphal bacteria is reflected in genomic diversity of Mucoromycotina.</title>
        <authorList>
            <person name="Muszewska A."/>
            <person name="Okrasinska A."/>
            <person name="Steczkiewicz K."/>
            <person name="Drgas O."/>
            <person name="Orlowska M."/>
            <person name="Perlinska-Lenart U."/>
            <person name="Aleksandrzak-Piekarczyk T."/>
            <person name="Szatraj K."/>
            <person name="Zielenkiewicz U."/>
            <person name="Pilsyk S."/>
            <person name="Malc E."/>
            <person name="Mieczkowski P."/>
            <person name="Kruszewska J.S."/>
            <person name="Biernat P."/>
            <person name="Pawlowska J."/>
        </authorList>
    </citation>
    <scope>NUCLEOTIDE SEQUENCE</scope>
    <source>
        <strain evidence="3">WA0000067209</strain>
    </source>
</reference>
<comment type="caution">
    <text evidence="3">The sequence shown here is derived from an EMBL/GenBank/DDBJ whole genome shotgun (WGS) entry which is preliminary data.</text>
</comment>
<feature type="region of interest" description="Disordered" evidence="2">
    <location>
        <begin position="395"/>
        <end position="423"/>
    </location>
</feature>
<gene>
    <name evidence="3" type="ORF">INT43_000985</name>
</gene>
<sequence length="688" mass="77346">MPDRQDHDPLSDSLEHLIASRHSQHEENTNISCCCGRNDCPRQLSNEQQIQKAEADARLAAEIGQTLLQRHESYAQDAQAIQSNLQQKLRQLMTNNKQLEALNNEVNLDKEQALEDRDRALADKERSRKMTEAIKKDLELVSARCKALEEEKEAKESELQGVKALQVIVDQNQSMEQTMQSKMNDLLQELSSVQRNEVATESKYKKLKSRYDALHASYQMTKRQMKELENSSEDHRAFAWLKESNSKLRHDLKYIYSGSANRESQNSQLISLIQELATANNKLKGEILDQQATISYLSSRVQEAEKSDLDIEHDIDLAGDDLDIANHTTTGSFNIPISSPRKEPTHNDLSSTLSGGSWSSSILATSPLRYVKVHEELEPAPQLGNQSLLSKMDVANNSSQSTPLKTALQRKTSPSPTDHPYGVAIVKPERSSSTPLKTKFGSPLSQTSVFMTPSPPQSPNIVSQDNKHPYKMLHDLAAQLFKRLSGTEIRVLNRRLHRAFDMLKLTDLSNSIIDNVDQDIQSLDSRFSWVQQAVREQEQTWAHETIALSSFFVMVKLVQELLAEIGTLRTTLNSLQVEYVNKVNDNQSYVEKALEEKSNLDPVTNSAPRQDETAGTFSWLAQMITRAPSSNEAVKSDDDASIKTRTSANDEVAQSTSSISYLSNSIYRLAQSYKGSNTNNNNNDVQKD</sequence>
<evidence type="ECO:0000313" key="4">
    <source>
        <dbReference type="Proteomes" id="UP000654370"/>
    </source>
</evidence>
<accession>A0A8H7Q345</accession>